<keyword evidence="3" id="KW-0934">Plastid</keyword>
<dbReference type="Gene3D" id="3.40.50.300">
    <property type="entry name" value="P-loop containing nucleotide triphosphate hydrolases"/>
    <property type="match status" value="1"/>
</dbReference>
<dbReference type="Pfam" id="PF00004">
    <property type="entry name" value="AAA"/>
    <property type="match status" value="1"/>
</dbReference>
<dbReference type="InterPro" id="IPR027417">
    <property type="entry name" value="P-loop_NTPase"/>
</dbReference>
<gene>
    <name evidence="3" type="primary">ftsH</name>
</gene>
<accession>A0A191T612</accession>
<dbReference type="GO" id="GO:0051301">
    <property type="term" value="P:cell division"/>
    <property type="evidence" value="ECO:0007669"/>
    <property type="project" value="UniProtKB-KW"/>
</dbReference>
<dbReference type="GO" id="GO:0016887">
    <property type="term" value="F:ATP hydrolysis activity"/>
    <property type="evidence" value="ECO:0007669"/>
    <property type="project" value="InterPro"/>
</dbReference>
<dbReference type="Gene3D" id="1.10.8.60">
    <property type="match status" value="1"/>
</dbReference>
<keyword evidence="1" id="KW-0812">Transmembrane</keyword>
<feature type="transmembrane region" description="Helical" evidence="1">
    <location>
        <begin position="910"/>
        <end position="931"/>
    </location>
</feature>
<dbReference type="SUPFAM" id="SSF52540">
    <property type="entry name" value="P-loop containing nucleoside triphosphate hydrolases"/>
    <property type="match status" value="1"/>
</dbReference>
<evidence type="ECO:0000256" key="1">
    <source>
        <dbReference type="SAM" id="Phobius"/>
    </source>
</evidence>
<dbReference type="GeneID" id="27985166"/>
<evidence type="ECO:0000259" key="2">
    <source>
        <dbReference type="Pfam" id="PF00004"/>
    </source>
</evidence>
<sequence>MCIKYSISKTIFVIKSQSLLFRIQHFFLKEQRSRIKMKILNWNQIFPNFDLLFQHILRNNQKSIRNIGVSWFYFSSIVFMNSKKEFLTLSFLLTKIFNISNFTKFLNNLYFFPFNIFNYHFLKKENNYNYKLQTIFPFFFISKALFHKFFEMICLVSFPIILYKIQNKLPYKSTIVVQSLSYTNTYDLDCSYINTQDKNQIRHLIHKNFQFDNKDKKLIQKNDTFYLNHQVSTKVDTFANQSQIYKYIQSKNNILNKNILQIFTNKVFHNGNLVLNRSKVNSNSLFQEFKINQKNISISNLYVRLYKKQSKNLFDIKNYNKQRFYSFFFDYINFSKYKKSIYNSVYLYWNIVTTHNKFIHNLFSNSLSEIIHTFSRNHYINKQPTRETYKIIFNSYARFQKILQKIIHKNIIGHNKYVSFIILQLEQKRINFLDFENWKVNTFETILTNWYKRVNSKLFKLEQNWIQNPFVMILPKMNGSNFKGQISHFEWLQTLKQYLTQIPLSQIFLDSFRFHLVFLCPYLDNFKFPIDLKIEQIKKFSWIDVNKTYTKKVNSFYLEINKNVANDLIQHTTNSQLTYQIIYFVYESKNKKQLLDSKMSNKLQNLWVSNSKLSNLLNIKDYIFGTRVFFKEMNCILFNSIFKQQKIKIYSNQILTKYLNNLFPFFSNFNERYFTDFSVETKFSFLNKSLLISSWNNHQDLIQLSPQNTINHSLLFIPAYFKNKTLSSTNYELTNWQNHILSLNQKKFSFVCQSKVRYRTHILKNQLSSFYNKWNIKKANNSFEISQFFEIYKPWFFTVQFFEIYKPWFFTSQSLFFLKQKAIQLNTLIFKKLADNYSTFSSLFSFPTSFITTKYFPTDIYGLFFFNINKIVTNNQVNFVFWEQIPTNTYSWKEVWKFVDFKSHLTNEQILLLIWFSILFFFYYHCFSTFIGSSYLCLWFDFEYNKYLLNPSKNLYKLVHLINKPISLQSNLELNENRLIPNLIIIPYILFTKFLVKILRQQLFINQIPFDIFKTQKNNAVQFLISKNTLFEEIPLFTKMKDYGFPFKKSLNKDVNYFRLLNHDLFFLNNTKLFTKNISFHSKHLFYLFYSTNTFNFHSVFQNKHDLQYPFCKPFELATSSISLELEYLLSRAILVIGAKDTGKSYLIKKLASNITTSFIHICRQNLFSIKIPQETEDTFKYIRIIKKHILKRIDFIFHLSTILSPSIVWIPSIHEFCTPFIFQKTSIENGFLLRSLISTISSSSNVHFQNKIMFIGSTDNCQQLDPSFLGFNIFHKLIHVRIPTSIQRVKNLATVLQNQHNILKETFFHIELETNTMIYTFKDIQGVANEILLINRIQNQHNINSFTIHVALYRHLYGILNVSVLESESTAFKIGNMFLSYMLIKSLYQIQGDIWKTRFYYLSKICIELPIAKSTITEFMILSSIFKYLAGSSFRDIWLLSFQTIQNHMFGLQKEIKHDMKITFELFDYLSHKIMTSDIFNIQYQKSVSFGSYERTYDFNILNKIALKFDTSQNTFGQSVDNEFVTNSFLFTNCHKLNSSYLSKYLTKSNRTFYLDFWINKSSFNQKKIEYTKKDTFKNYLFLSLFKQNEQKSKSFLPNMILSKKEPYRKRKKSPIFDKQLQMRNNLFEDNEIQEFLDFQNTDTINDNYFYFFLNRVKMKSKKTISLYFPEYLFDNFIQKSETDNTFQSLNFVYCKYQYQIKNRVTNCDSTQNLHAIVEEIYYYLLRMYIY</sequence>
<keyword evidence="1" id="KW-0472">Membrane</keyword>
<dbReference type="EMBL" id="KU646495">
    <property type="protein sequence ID" value="ANI25835.1"/>
    <property type="molecule type" value="Genomic_DNA"/>
</dbReference>
<dbReference type="InterPro" id="IPR003959">
    <property type="entry name" value="ATPase_AAA_core"/>
</dbReference>
<protein>
    <submittedName>
        <fullName evidence="3">Cell division protein</fullName>
    </submittedName>
</protein>
<name>A0A191T612_9VIRI</name>
<feature type="domain" description="ATPase AAA-type core" evidence="2">
    <location>
        <begin position="1134"/>
        <end position="1281"/>
    </location>
</feature>
<dbReference type="GO" id="GO:0005524">
    <property type="term" value="F:ATP binding"/>
    <property type="evidence" value="ECO:0007669"/>
    <property type="project" value="InterPro"/>
</dbReference>
<keyword evidence="3" id="KW-0132">Cell division</keyword>
<reference evidence="3" key="1">
    <citation type="journal article" date="2016" name="Front. Plant Sci.">
        <title>Comparative Chloroplast Genome Analyses of Streptophyte Green Algae Uncover Major Structural Alterations in the Klebsormidiophyceae, Coleochaetophyceae and Zygnematophyceae.</title>
        <authorList>
            <person name="Lemieux C."/>
            <person name="Otis C."/>
            <person name="Turmel M."/>
        </authorList>
    </citation>
    <scope>NUCLEOTIDE SEQUENCE</scope>
</reference>
<proteinExistence type="predicted"/>
<keyword evidence="3" id="KW-0131">Cell cycle</keyword>
<geneLocation type="chloroplast" evidence="3"/>
<organism evidence="3">
    <name type="scientific">Cylindrocystis brebissonii</name>
    <dbReference type="NCBI Taxonomy" id="102167"/>
    <lineage>
        <taxon>Eukaryota</taxon>
        <taxon>Viridiplantae</taxon>
        <taxon>Streptophyta</taxon>
        <taxon>Zygnematophyceae</taxon>
        <taxon>Zygnematophycidae</taxon>
        <taxon>Zygnematales</taxon>
        <taxon>Mesotaeniaceae</taxon>
        <taxon>Cylindrocystis</taxon>
    </lineage>
</organism>
<keyword evidence="3" id="KW-0150">Chloroplast</keyword>
<dbReference type="RefSeq" id="YP_009258750.1">
    <property type="nucleotide sequence ID" value="NC_030359.1"/>
</dbReference>
<keyword evidence="1" id="KW-1133">Transmembrane helix</keyword>
<evidence type="ECO:0000313" key="3">
    <source>
        <dbReference type="EMBL" id="ANI25835.1"/>
    </source>
</evidence>